<keyword evidence="2" id="KW-1185">Reference proteome</keyword>
<gene>
    <name evidence="1" type="ORF">QAD02_005737</name>
</gene>
<proteinExistence type="predicted"/>
<evidence type="ECO:0000313" key="1">
    <source>
        <dbReference type="EMBL" id="KAJ8674475.1"/>
    </source>
</evidence>
<sequence length="103" mass="11048">MGSSVFGASCLSQGFCRTGGSTLPSSVVNTVRILTRWQTAGSTGTVPIRAEYFSEYWEMAAVVALEGTVGNGTHKPAREQLKIMARFIAQNVEFGVTLEGEDK</sequence>
<organism evidence="1 2">
    <name type="scientific">Eretmocerus hayati</name>
    <dbReference type="NCBI Taxonomy" id="131215"/>
    <lineage>
        <taxon>Eukaryota</taxon>
        <taxon>Metazoa</taxon>
        <taxon>Ecdysozoa</taxon>
        <taxon>Arthropoda</taxon>
        <taxon>Hexapoda</taxon>
        <taxon>Insecta</taxon>
        <taxon>Pterygota</taxon>
        <taxon>Neoptera</taxon>
        <taxon>Endopterygota</taxon>
        <taxon>Hymenoptera</taxon>
        <taxon>Apocrita</taxon>
        <taxon>Proctotrupomorpha</taxon>
        <taxon>Chalcidoidea</taxon>
        <taxon>Aphelinidae</taxon>
        <taxon>Aphelininae</taxon>
        <taxon>Eretmocerus</taxon>
    </lineage>
</organism>
<name>A0ACC2NY62_9HYME</name>
<protein>
    <submittedName>
        <fullName evidence="1">Uncharacterized protein</fullName>
    </submittedName>
</protein>
<evidence type="ECO:0000313" key="2">
    <source>
        <dbReference type="Proteomes" id="UP001239111"/>
    </source>
</evidence>
<dbReference type="EMBL" id="CM056743">
    <property type="protein sequence ID" value="KAJ8674475.1"/>
    <property type="molecule type" value="Genomic_DNA"/>
</dbReference>
<reference evidence="1" key="1">
    <citation type="submission" date="2023-04" db="EMBL/GenBank/DDBJ databases">
        <title>A chromosome-level genome assembly of the parasitoid wasp Eretmocerus hayati.</title>
        <authorList>
            <person name="Zhong Y."/>
            <person name="Liu S."/>
            <person name="Liu Y."/>
        </authorList>
    </citation>
    <scope>NUCLEOTIDE SEQUENCE</scope>
    <source>
        <strain evidence="1">ZJU_SS_LIU_2023</strain>
    </source>
</reference>
<comment type="caution">
    <text evidence="1">The sequence shown here is derived from an EMBL/GenBank/DDBJ whole genome shotgun (WGS) entry which is preliminary data.</text>
</comment>
<accession>A0ACC2NY62</accession>
<dbReference type="Proteomes" id="UP001239111">
    <property type="component" value="Chromosome 3"/>
</dbReference>